<dbReference type="EMBL" id="CABFWE030000008">
    <property type="protein sequence ID" value="CAD7046592.1"/>
    <property type="molecule type" value="Genomic_DNA"/>
</dbReference>
<protein>
    <submittedName>
        <fullName evidence="1">Uncharacterized protein</fullName>
    </submittedName>
</protein>
<comment type="caution">
    <text evidence="1">The sequence shown here is derived from an EMBL/GenBank/DDBJ whole genome shotgun (WGS) entry which is preliminary data.</text>
</comment>
<sequence>MKRLGIVIGALAILMGLLWMAQGSGIFPYPLELHDRPVAVDPLRRDPGAGGNGADVVGAAVGVLLAQIRNFRILALT</sequence>
<accession>A0ABM8PSX5</accession>
<gene>
    <name evidence="1" type="ORF">RHAB21_03697</name>
</gene>
<name>A0ABM8PSX5_9HYPH</name>
<reference evidence="1 2" key="1">
    <citation type="submission" date="2020-11" db="EMBL/GenBank/DDBJ databases">
        <authorList>
            <person name="Lassalle F."/>
        </authorList>
    </citation>
    <scope>NUCLEOTIDE SEQUENCE [LARGE SCALE GENOMIC DNA]</scope>
    <source>
        <strain evidence="1 2">AB21</strain>
    </source>
</reference>
<evidence type="ECO:0000313" key="1">
    <source>
        <dbReference type="EMBL" id="CAD7046592.1"/>
    </source>
</evidence>
<organism evidence="1 2">
    <name type="scientific">Pseudorhizobium halotolerans</name>
    <dbReference type="NCBI Taxonomy" id="1233081"/>
    <lineage>
        <taxon>Bacteria</taxon>
        <taxon>Pseudomonadati</taxon>
        <taxon>Pseudomonadota</taxon>
        <taxon>Alphaproteobacteria</taxon>
        <taxon>Hyphomicrobiales</taxon>
        <taxon>Rhizobiaceae</taxon>
        <taxon>Rhizobium/Agrobacterium group</taxon>
        <taxon>Pseudorhizobium</taxon>
    </lineage>
</organism>
<keyword evidence="2" id="KW-1185">Reference proteome</keyword>
<proteinExistence type="predicted"/>
<evidence type="ECO:0000313" key="2">
    <source>
        <dbReference type="Proteomes" id="UP000601041"/>
    </source>
</evidence>
<dbReference type="Proteomes" id="UP000601041">
    <property type="component" value="Unassembled WGS sequence"/>
</dbReference>